<dbReference type="Pfam" id="PF22638">
    <property type="entry name" value="FlgK_D1"/>
    <property type="match status" value="1"/>
</dbReference>
<proteinExistence type="inferred from homology"/>
<dbReference type="GO" id="GO:0009424">
    <property type="term" value="C:bacterial-type flagellum hook"/>
    <property type="evidence" value="ECO:0007669"/>
    <property type="project" value="InterPro"/>
</dbReference>
<dbReference type="GO" id="GO:0005198">
    <property type="term" value="F:structural molecule activity"/>
    <property type="evidence" value="ECO:0007669"/>
    <property type="project" value="InterPro"/>
</dbReference>
<comment type="similarity">
    <text evidence="3">Belongs to the flagella basal body rod proteins family.</text>
</comment>
<evidence type="ECO:0000256" key="5">
    <source>
        <dbReference type="ARBA" id="ARBA00022525"/>
    </source>
</evidence>
<dbReference type="NCBIfam" id="TIGR02492">
    <property type="entry name" value="flgK_ends"/>
    <property type="match status" value="1"/>
</dbReference>
<dbReference type="Proteomes" id="UP000474024">
    <property type="component" value="Unassembled WGS sequence"/>
</dbReference>
<keyword evidence="12" id="KW-1185">Reference proteome</keyword>
<feature type="domain" description="Flagellar basal-body/hook protein C-terminal" evidence="9">
    <location>
        <begin position="585"/>
        <end position="624"/>
    </location>
</feature>
<reference evidence="11 12" key="1">
    <citation type="submission" date="2019-08" db="EMBL/GenBank/DDBJ databases">
        <title>In-depth cultivation of the pig gut microbiome towards novel bacterial diversity and tailored functional studies.</title>
        <authorList>
            <person name="Wylensek D."/>
            <person name="Hitch T.C.A."/>
            <person name="Clavel T."/>
        </authorList>
    </citation>
    <scope>NUCLEOTIDE SEQUENCE [LARGE SCALE GENOMIC DNA]</scope>
    <source>
        <strain evidence="11 12">MUC/MUC-530-WT-4D</strain>
    </source>
</reference>
<feature type="coiled-coil region" evidence="7">
    <location>
        <begin position="169"/>
        <end position="220"/>
    </location>
</feature>
<dbReference type="AlphaFoldDB" id="A0A6L5YNP6"/>
<evidence type="ECO:0000256" key="6">
    <source>
        <dbReference type="ARBA" id="ARBA00023143"/>
    </source>
</evidence>
<keyword evidence="7" id="KW-0175">Coiled coil</keyword>
<evidence type="ECO:0000256" key="2">
    <source>
        <dbReference type="ARBA" id="ARBA00004613"/>
    </source>
</evidence>
<evidence type="ECO:0000259" key="10">
    <source>
        <dbReference type="Pfam" id="PF22638"/>
    </source>
</evidence>
<dbReference type="GO" id="GO:0005576">
    <property type="term" value="C:extracellular region"/>
    <property type="evidence" value="ECO:0007669"/>
    <property type="project" value="UniProtKB-SubCell"/>
</dbReference>
<feature type="domain" description="Flagellar basal body rod protein N-terminal" evidence="8">
    <location>
        <begin position="8"/>
        <end position="37"/>
    </location>
</feature>
<dbReference type="RefSeq" id="WP_154428300.1">
    <property type="nucleotide sequence ID" value="NZ_VUNI01000002.1"/>
</dbReference>
<dbReference type="SUPFAM" id="SSF64518">
    <property type="entry name" value="Phase 1 flagellin"/>
    <property type="match status" value="1"/>
</dbReference>
<feature type="domain" description="Flagellar hook-associated protein FlgK helical" evidence="10">
    <location>
        <begin position="97"/>
        <end position="308"/>
    </location>
</feature>
<keyword evidence="6" id="KW-0975">Bacterial flagellum</keyword>
<dbReference type="Pfam" id="PF00460">
    <property type="entry name" value="Flg_bb_rod"/>
    <property type="match status" value="1"/>
</dbReference>
<evidence type="ECO:0000256" key="7">
    <source>
        <dbReference type="SAM" id="Coils"/>
    </source>
</evidence>
<evidence type="ECO:0000259" key="9">
    <source>
        <dbReference type="Pfam" id="PF06429"/>
    </source>
</evidence>
<dbReference type="GO" id="GO:0044780">
    <property type="term" value="P:bacterial-type flagellum assembly"/>
    <property type="evidence" value="ECO:0007669"/>
    <property type="project" value="InterPro"/>
</dbReference>
<organism evidence="11 12">
    <name type="scientific">Roseburia porci</name>
    <dbReference type="NCBI Taxonomy" id="2605790"/>
    <lineage>
        <taxon>Bacteria</taxon>
        <taxon>Bacillati</taxon>
        <taxon>Bacillota</taxon>
        <taxon>Clostridia</taxon>
        <taxon>Lachnospirales</taxon>
        <taxon>Lachnospiraceae</taxon>
        <taxon>Roseburia</taxon>
    </lineage>
</organism>
<keyword evidence="11" id="KW-0969">Cilium</keyword>
<evidence type="ECO:0000256" key="1">
    <source>
        <dbReference type="ARBA" id="ARBA00004365"/>
    </source>
</evidence>
<evidence type="ECO:0000256" key="4">
    <source>
        <dbReference type="ARBA" id="ARBA00016244"/>
    </source>
</evidence>
<name>A0A6L5YNP6_9FIRM</name>
<keyword evidence="11" id="KW-0282">Flagellum</keyword>
<dbReference type="InterPro" id="IPR002371">
    <property type="entry name" value="FlgK"/>
</dbReference>
<keyword evidence="5" id="KW-0964">Secreted</keyword>
<dbReference type="InterPro" id="IPR010930">
    <property type="entry name" value="Flg_bb/hook_C_dom"/>
</dbReference>
<dbReference type="PRINTS" id="PR01005">
    <property type="entry name" value="FLGHOOKAP1"/>
</dbReference>
<dbReference type="EMBL" id="VUNI01000002">
    <property type="protein sequence ID" value="MST73797.1"/>
    <property type="molecule type" value="Genomic_DNA"/>
</dbReference>
<dbReference type="PANTHER" id="PTHR30033:SF1">
    <property type="entry name" value="FLAGELLAR HOOK-ASSOCIATED PROTEIN 1"/>
    <property type="match status" value="1"/>
</dbReference>
<evidence type="ECO:0000313" key="12">
    <source>
        <dbReference type="Proteomes" id="UP000474024"/>
    </source>
</evidence>
<dbReference type="PANTHER" id="PTHR30033">
    <property type="entry name" value="FLAGELLAR HOOK-ASSOCIATED PROTEIN 1"/>
    <property type="match status" value="1"/>
</dbReference>
<dbReference type="InterPro" id="IPR001444">
    <property type="entry name" value="Flag_bb_rod_N"/>
</dbReference>
<protein>
    <recommendedName>
        <fullName evidence="4">Flagellar hook-associated protein 1</fullName>
    </recommendedName>
</protein>
<evidence type="ECO:0000256" key="3">
    <source>
        <dbReference type="ARBA" id="ARBA00009677"/>
    </source>
</evidence>
<evidence type="ECO:0000313" key="11">
    <source>
        <dbReference type="EMBL" id="MST73797.1"/>
    </source>
</evidence>
<dbReference type="Pfam" id="PF06429">
    <property type="entry name" value="Flg_bbr_C"/>
    <property type="match status" value="1"/>
</dbReference>
<comment type="caution">
    <text evidence="11">The sequence shown here is derived from an EMBL/GenBank/DDBJ whole genome shotgun (WGS) entry which is preliminary data.</text>
</comment>
<sequence>MASTFFGLNIGSSALGSFQAAVNTTANNIANLKTTGYCRQTANLQSTAALRVAARYGSMGTGVQVVSIKQERDLYYDSKYWEANSSKGLYEQKLYYLNQIEDYFKDDTTQKGFTTIFNKMFNGLDTLKTKAGDETVRNQFINQSQQLCTYFNALSTSLTEMQEDVNEEIKSTTENINAIGQKIATLNREINNIEIRGAYANELRDQRANLLDELSKIVDVQTVETEIQNKNGENLGGTNFKVLINDQTLVDGDDYRTITYVARDQAVNKTDANGLYDLVWADTGMSFAQANSNSSGSLKALFEIRDGNNNDNLKGTVADTSTNNKLVLKNTSVQNLNALNVPESGQLTLNGKKYSYNGWSATLDADGKITEMEFNLTAESELTDDQLANAIGNTASDGVSYDSKGIVYYQQQMNEFLRNFAEMFNSIEKDGQTLDGEPMGTFFQGETTTGTLYNFNGAYVDSEGKYVSATTNADGSITKNPVTKVTSDMDSYYKLTTANIRVNNKSLTDPKYFATTTDITKGTDAYDLVEKLKSLQSDVTMFRGDKASSFLETLLSDVTVDVDKTKTFYNNYNNLASSVDTHRTSISGVDEDEEAMNLIKFQNAYNLAAKTISVMAEMYDKLINETGVV</sequence>
<comment type="subcellular location">
    <subcellularLocation>
        <location evidence="1">Bacterial flagellum</location>
    </subcellularLocation>
    <subcellularLocation>
        <location evidence="2">Secreted</location>
    </subcellularLocation>
</comment>
<accession>A0A6L5YNP6</accession>
<gene>
    <name evidence="11" type="primary">flgK</name>
    <name evidence="11" type="ORF">FYJ75_01955</name>
</gene>
<dbReference type="InterPro" id="IPR053927">
    <property type="entry name" value="FlgK_helical"/>
</dbReference>
<evidence type="ECO:0000259" key="8">
    <source>
        <dbReference type="Pfam" id="PF00460"/>
    </source>
</evidence>
<keyword evidence="11" id="KW-0966">Cell projection</keyword>